<keyword evidence="6 7" id="KW-0472">Membrane</keyword>
<comment type="subunit">
    <text evidence="7">The complex comprises the extracytoplasmic solute receptor protein and the two transmembrane proteins.</text>
</comment>
<dbReference type="RefSeq" id="WP_087038408.1">
    <property type="nucleotide sequence ID" value="NZ_CP021377.1"/>
</dbReference>
<comment type="function">
    <text evidence="7">Part of the tripartite ATP-independent periplasmic (TRAP) transport system.</text>
</comment>
<feature type="transmembrane region" description="Helical" evidence="7">
    <location>
        <begin position="274"/>
        <end position="296"/>
    </location>
</feature>
<dbReference type="GO" id="GO:0022857">
    <property type="term" value="F:transmembrane transporter activity"/>
    <property type="evidence" value="ECO:0007669"/>
    <property type="project" value="UniProtKB-UniRule"/>
</dbReference>
<feature type="transmembrane region" description="Helical" evidence="7">
    <location>
        <begin position="244"/>
        <end position="262"/>
    </location>
</feature>
<keyword evidence="7" id="KW-0813">Transport</keyword>
<evidence type="ECO:0000256" key="7">
    <source>
        <dbReference type="RuleBase" id="RU369079"/>
    </source>
</evidence>
<feature type="transmembrane region" description="Helical" evidence="7">
    <location>
        <begin position="358"/>
        <end position="383"/>
    </location>
</feature>
<dbReference type="InterPro" id="IPR010656">
    <property type="entry name" value="DctM"/>
</dbReference>
<evidence type="ECO:0000259" key="8">
    <source>
        <dbReference type="Pfam" id="PF06808"/>
    </source>
</evidence>
<feature type="transmembrane region" description="Helical" evidence="7">
    <location>
        <begin position="50"/>
        <end position="68"/>
    </location>
</feature>
<evidence type="ECO:0000256" key="3">
    <source>
        <dbReference type="ARBA" id="ARBA00022519"/>
    </source>
</evidence>
<name>A0A1Y0D857_9GAMM</name>
<accession>A0A1Y0D857</accession>
<dbReference type="KEGG" id="opf:CBP31_14715"/>
<keyword evidence="3 7" id="KW-0997">Cell inner membrane</keyword>
<evidence type="ECO:0000256" key="4">
    <source>
        <dbReference type="ARBA" id="ARBA00022692"/>
    </source>
</evidence>
<feature type="domain" description="TRAP C4-dicarboxylate transport system permease DctM subunit" evidence="8">
    <location>
        <begin position="8"/>
        <end position="418"/>
    </location>
</feature>
<feature type="transmembrane region" description="Helical" evidence="7">
    <location>
        <begin position="219"/>
        <end position="238"/>
    </location>
</feature>
<evidence type="ECO:0000256" key="1">
    <source>
        <dbReference type="ARBA" id="ARBA00004429"/>
    </source>
</evidence>
<comment type="similarity">
    <text evidence="7">Belongs to the TRAP transporter large permease family.</text>
</comment>
<gene>
    <name evidence="9" type="ORF">CBP31_14715</name>
</gene>
<evidence type="ECO:0000313" key="10">
    <source>
        <dbReference type="Proteomes" id="UP000243937"/>
    </source>
</evidence>
<dbReference type="OrthoDB" id="8627919at2"/>
<dbReference type="Proteomes" id="UP000243937">
    <property type="component" value="Chromosome"/>
</dbReference>
<comment type="subcellular location">
    <subcellularLocation>
        <location evidence="1 7">Cell inner membrane</location>
        <topology evidence="1 7">Multi-pass membrane protein</topology>
    </subcellularLocation>
</comment>
<dbReference type="NCBIfam" id="TIGR00786">
    <property type="entry name" value="dctM"/>
    <property type="match status" value="1"/>
</dbReference>
<evidence type="ECO:0000256" key="5">
    <source>
        <dbReference type="ARBA" id="ARBA00022989"/>
    </source>
</evidence>
<feature type="transmembrane region" description="Helical" evidence="7">
    <location>
        <begin position="316"/>
        <end position="346"/>
    </location>
</feature>
<dbReference type="EMBL" id="CP021377">
    <property type="protein sequence ID" value="ART83732.1"/>
    <property type="molecule type" value="Genomic_DNA"/>
</dbReference>
<evidence type="ECO:0000256" key="2">
    <source>
        <dbReference type="ARBA" id="ARBA00022475"/>
    </source>
</evidence>
<dbReference type="PANTHER" id="PTHR33362">
    <property type="entry name" value="SIALIC ACID TRAP TRANSPORTER PERMEASE PROTEIN SIAT-RELATED"/>
    <property type="match status" value="1"/>
</dbReference>
<reference evidence="9 10" key="1">
    <citation type="journal article" date="2014" name="Int. J. Syst. Evol. Microbiol.">
        <title>Oceanisphaera profunda sp. nov., a marine bacterium isolated from deep-sea sediment, and emended description of the genus Oceanisphaera.</title>
        <authorList>
            <person name="Xu Z."/>
            <person name="Zhang X.Y."/>
            <person name="Su H.N."/>
            <person name="Yu Z.C."/>
            <person name="Liu C."/>
            <person name="Li H."/>
            <person name="Chen X.L."/>
            <person name="Song X.Y."/>
            <person name="Xie B.B."/>
            <person name="Qin Q.L."/>
            <person name="Zhou B.C."/>
            <person name="Shi M."/>
            <person name="Huang Y."/>
            <person name="Zhang Y.Z."/>
        </authorList>
    </citation>
    <scope>NUCLEOTIDE SEQUENCE [LARGE SCALE GENOMIC DNA]</scope>
    <source>
        <strain evidence="9 10">SM1222</strain>
    </source>
</reference>
<feature type="transmembrane region" description="Helical" evidence="7">
    <location>
        <begin position="173"/>
        <end position="191"/>
    </location>
</feature>
<evidence type="ECO:0000256" key="6">
    <source>
        <dbReference type="ARBA" id="ARBA00023136"/>
    </source>
</evidence>
<keyword evidence="10" id="KW-1185">Reference proteome</keyword>
<sequence length="426" mass="45114">MLTILGLSLLGFLLIGVPVAIALGASSMLAVALASHVPLLVIAQKVFQGMNNFSFLAIPLFLLAGSLMSEAKISERLVALANLMLGRYPGGLANVATTSSAFFGSISGSAPATTAAVGSVMIPSMVKRGYRPEDAAATVAASGALGLIIPPSLTMVIYGVISGVSIGQLFINGILPGIMLTCALMSLNYFLAKRKHRKNNTVQEVVEDKGKAKEIIRSSLLALLMPVIIVVGIYSGVFTATESAAVACLYGLLLGVFVYRTLSWRGLFNAFKSTVTNTAVIMFLMACANALAYVITAERVPQQFAMWIVGVTDNPVYVMLLMLGLLLVVGTFLDNVSALVLLVPTLMSITAAVNIDPLYFGVFAIIALAVGQFTPPVGLNLFIAANIAKQKVETVSIAVLPYLFVYIAMLLLFVFVPSLLVFTQWF</sequence>
<dbReference type="InterPro" id="IPR004681">
    <property type="entry name" value="TRAP_DctM"/>
</dbReference>
<dbReference type="GO" id="GO:0005886">
    <property type="term" value="C:plasma membrane"/>
    <property type="evidence" value="ECO:0007669"/>
    <property type="project" value="UniProtKB-SubCell"/>
</dbReference>
<evidence type="ECO:0000313" key="9">
    <source>
        <dbReference type="EMBL" id="ART83732.1"/>
    </source>
</evidence>
<keyword evidence="4 7" id="KW-0812">Transmembrane</keyword>
<dbReference type="Pfam" id="PF06808">
    <property type="entry name" value="DctM"/>
    <property type="match status" value="1"/>
</dbReference>
<dbReference type="AlphaFoldDB" id="A0A1Y0D857"/>
<keyword evidence="5 7" id="KW-1133">Transmembrane helix</keyword>
<feature type="transmembrane region" description="Helical" evidence="7">
    <location>
        <begin position="403"/>
        <end position="422"/>
    </location>
</feature>
<feature type="transmembrane region" description="Helical" evidence="7">
    <location>
        <begin position="135"/>
        <end position="161"/>
    </location>
</feature>
<dbReference type="PIRSF" id="PIRSF006066">
    <property type="entry name" value="HI0050"/>
    <property type="match status" value="1"/>
</dbReference>
<comment type="caution">
    <text evidence="7">Lacks conserved residue(s) required for the propagation of feature annotation.</text>
</comment>
<organism evidence="9 10">
    <name type="scientific">Oceanisphaera profunda</name>
    <dbReference type="NCBI Taxonomy" id="1416627"/>
    <lineage>
        <taxon>Bacteria</taxon>
        <taxon>Pseudomonadati</taxon>
        <taxon>Pseudomonadota</taxon>
        <taxon>Gammaproteobacteria</taxon>
        <taxon>Aeromonadales</taxon>
        <taxon>Aeromonadaceae</taxon>
        <taxon>Oceanisphaera</taxon>
    </lineage>
</organism>
<protein>
    <recommendedName>
        <fullName evidence="7">TRAP transporter large permease protein</fullName>
    </recommendedName>
</protein>
<keyword evidence="2" id="KW-1003">Cell membrane</keyword>
<proteinExistence type="inferred from homology"/>